<organism evidence="1 2">
    <name type="scientific">Methylocaldum szegediense</name>
    <dbReference type="NCBI Taxonomy" id="73780"/>
    <lineage>
        <taxon>Bacteria</taxon>
        <taxon>Pseudomonadati</taxon>
        <taxon>Pseudomonadota</taxon>
        <taxon>Gammaproteobacteria</taxon>
        <taxon>Methylococcales</taxon>
        <taxon>Methylococcaceae</taxon>
        <taxon>Methylocaldum</taxon>
    </lineage>
</organism>
<gene>
    <name evidence="1" type="ORF">MSZNOR_1510</name>
</gene>
<proteinExistence type="predicted"/>
<accession>A0ABN8X5S7</accession>
<protein>
    <submittedName>
        <fullName evidence="1">Uncharacterized protein</fullName>
    </submittedName>
</protein>
<keyword evidence="2" id="KW-1185">Reference proteome</keyword>
<reference evidence="1 2" key="1">
    <citation type="submission" date="2023-03" db="EMBL/GenBank/DDBJ databases">
        <authorList>
            <person name="Pearce D."/>
        </authorList>
    </citation>
    <scope>NUCLEOTIDE SEQUENCE [LARGE SCALE GENOMIC DNA]</scope>
    <source>
        <strain evidence="1">Msz</strain>
    </source>
</reference>
<dbReference type="EMBL" id="OX458333">
    <property type="protein sequence ID" value="CAI8796832.1"/>
    <property type="molecule type" value="Genomic_DNA"/>
</dbReference>
<name>A0ABN8X5S7_9GAMM</name>
<dbReference type="Proteomes" id="UP001162030">
    <property type="component" value="Chromosome"/>
</dbReference>
<sequence length="70" mass="7144">MAFGLSGDVPDCTAGHHAALFLSCKKLSSGSVTIAYLTVDPGSQPARCTLEYGQLALLGSPAYVSSPARS</sequence>
<evidence type="ECO:0000313" key="1">
    <source>
        <dbReference type="EMBL" id="CAI8796832.1"/>
    </source>
</evidence>
<evidence type="ECO:0000313" key="2">
    <source>
        <dbReference type="Proteomes" id="UP001162030"/>
    </source>
</evidence>